<dbReference type="PANTHER" id="PTHR43421">
    <property type="entry name" value="METALLOPROTEASE PMBA"/>
    <property type="match status" value="1"/>
</dbReference>
<dbReference type="GO" id="GO:0008237">
    <property type="term" value="F:metallopeptidase activity"/>
    <property type="evidence" value="ECO:0007669"/>
    <property type="project" value="InterPro"/>
</dbReference>
<sequence length="51" mass="5305">GEISKPIKSVMISGNIFELLQKISGAGFDARLVGGTVTPSIKLTDMKVIGS</sequence>
<dbReference type="GO" id="GO:0005829">
    <property type="term" value="C:cytosol"/>
    <property type="evidence" value="ECO:0007669"/>
    <property type="project" value="TreeGrafter"/>
</dbReference>
<evidence type="ECO:0000259" key="1">
    <source>
        <dbReference type="Pfam" id="PF19289"/>
    </source>
</evidence>
<proteinExistence type="predicted"/>
<dbReference type="InterPro" id="IPR045569">
    <property type="entry name" value="Metalloprtase-TldD/E_C"/>
</dbReference>
<name>A0A424Z4T1_9EURY</name>
<evidence type="ECO:0000313" key="3">
    <source>
        <dbReference type="Proteomes" id="UP000284763"/>
    </source>
</evidence>
<feature type="domain" description="Metalloprotease TldD/E C-terminal" evidence="1">
    <location>
        <begin position="1"/>
        <end position="50"/>
    </location>
</feature>
<gene>
    <name evidence="2" type="ORF">D5R95_00155</name>
</gene>
<accession>A0A424Z4T1</accession>
<dbReference type="InterPro" id="IPR036059">
    <property type="entry name" value="TldD/PmbA_sf"/>
</dbReference>
<dbReference type="EMBL" id="QZAB01000016">
    <property type="protein sequence ID" value="RQD92754.1"/>
    <property type="molecule type" value="Genomic_DNA"/>
</dbReference>
<dbReference type="GO" id="GO:0006508">
    <property type="term" value="P:proteolysis"/>
    <property type="evidence" value="ECO:0007669"/>
    <property type="project" value="InterPro"/>
</dbReference>
<dbReference type="Pfam" id="PF19289">
    <property type="entry name" value="PmbA_TldD_3rd"/>
    <property type="match status" value="1"/>
</dbReference>
<comment type="caution">
    <text evidence="2">The sequence shown here is derived from an EMBL/GenBank/DDBJ whole genome shotgun (WGS) entry which is preliminary data.</text>
</comment>
<organism evidence="2 3">
    <name type="scientific">Methanosalsum natronophilum</name>
    <dbReference type="NCBI Taxonomy" id="768733"/>
    <lineage>
        <taxon>Archaea</taxon>
        <taxon>Methanobacteriati</taxon>
        <taxon>Methanobacteriota</taxon>
        <taxon>Stenosarchaea group</taxon>
        <taxon>Methanomicrobia</taxon>
        <taxon>Methanosarcinales</taxon>
        <taxon>Methanosarcinaceae</taxon>
        <taxon>Methanosalsum</taxon>
    </lineage>
</organism>
<feature type="non-terminal residue" evidence="2">
    <location>
        <position position="1"/>
    </location>
</feature>
<protein>
    <submittedName>
        <fullName evidence="2">TldD/PmbA family protein</fullName>
    </submittedName>
</protein>
<evidence type="ECO:0000313" key="2">
    <source>
        <dbReference type="EMBL" id="RQD92754.1"/>
    </source>
</evidence>
<dbReference type="InterPro" id="IPR047657">
    <property type="entry name" value="PmbA"/>
</dbReference>
<dbReference type="PANTHER" id="PTHR43421:SF1">
    <property type="entry name" value="METALLOPROTEASE PMBA"/>
    <property type="match status" value="1"/>
</dbReference>
<reference evidence="2 3" key="1">
    <citation type="submission" date="2018-08" db="EMBL/GenBank/DDBJ databases">
        <title>The metabolism and importance of syntrophic acetate oxidation coupled to methane or sulfide production in haloalkaline environments.</title>
        <authorList>
            <person name="Timmers P.H.A."/>
            <person name="Vavourakis C.D."/>
            <person name="Sorokin D.Y."/>
            <person name="Sinninghe Damste J.S."/>
            <person name="Muyzer G."/>
            <person name="Stams A.J.M."/>
            <person name="Plugge C.M."/>
        </authorList>
    </citation>
    <scope>NUCLEOTIDE SEQUENCE [LARGE SCALE GENOMIC DNA]</scope>
    <source>
        <strain evidence="2">MSAO_Arc3</strain>
    </source>
</reference>
<dbReference type="AlphaFoldDB" id="A0A424Z4T1"/>
<dbReference type="SUPFAM" id="SSF111283">
    <property type="entry name" value="Putative modulator of DNA gyrase, PmbA/TldD"/>
    <property type="match status" value="1"/>
</dbReference>
<dbReference type="Proteomes" id="UP000284763">
    <property type="component" value="Unassembled WGS sequence"/>
</dbReference>